<keyword evidence="1" id="KW-0812">Transmembrane</keyword>
<proteinExistence type="predicted"/>
<accession>A0A2P6V2L1</accession>
<evidence type="ECO:0000313" key="2">
    <source>
        <dbReference type="EMBL" id="PSC68293.1"/>
    </source>
</evidence>
<name>A0A2P6V2L1_9CHLO</name>
<keyword evidence="1" id="KW-1133">Transmembrane helix</keyword>
<dbReference type="Proteomes" id="UP000239649">
    <property type="component" value="Unassembled WGS sequence"/>
</dbReference>
<protein>
    <submittedName>
        <fullName evidence="3">Proteophosphoglycan ppg4 isoform A</fullName>
    </submittedName>
    <submittedName>
        <fullName evidence="2">Proteophosphoglycan ppg4 isoform B</fullName>
    </submittedName>
</protein>
<feature type="transmembrane region" description="Helical" evidence="1">
    <location>
        <begin position="20"/>
        <end position="42"/>
    </location>
</feature>
<evidence type="ECO:0000313" key="4">
    <source>
        <dbReference type="Proteomes" id="UP000239649"/>
    </source>
</evidence>
<organism evidence="3 4">
    <name type="scientific">Micractinium conductrix</name>
    <dbReference type="NCBI Taxonomy" id="554055"/>
    <lineage>
        <taxon>Eukaryota</taxon>
        <taxon>Viridiplantae</taxon>
        <taxon>Chlorophyta</taxon>
        <taxon>core chlorophytes</taxon>
        <taxon>Trebouxiophyceae</taxon>
        <taxon>Chlorellales</taxon>
        <taxon>Chlorellaceae</taxon>
        <taxon>Chlorella clade</taxon>
        <taxon>Micractinium</taxon>
    </lineage>
</organism>
<dbReference type="OrthoDB" id="428346at2759"/>
<dbReference type="EMBL" id="LHPF02000039">
    <property type="protein sequence ID" value="PSC68294.1"/>
    <property type="molecule type" value="Genomic_DNA"/>
</dbReference>
<comment type="caution">
    <text evidence="3">The sequence shown here is derived from an EMBL/GenBank/DDBJ whole genome shotgun (WGS) entry which is preliminary data.</text>
</comment>
<dbReference type="EMBL" id="LHPF02000039">
    <property type="protein sequence ID" value="PSC68293.1"/>
    <property type="molecule type" value="Genomic_DNA"/>
</dbReference>
<evidence type="ECO:0000256" key="1">
    <source>
        <dbReference type="SAM" id="Phobius"/>
    </source>
</evidence>
<reference evidence="3 4" key="1">
    <citation type="journal article" date="2018" name="Plant J.">
        <title>Genome sequences of Chlorella sorokiniana UTEX 1602 and Micractinium conductrix SAG 241.80: implications to maltose excretion by a green alga.</title>
        <authorList>
            <person name="Arriola M.B."/>
            <person name="Velmurugan N."/>
            <person name="Zhang Y."/>
            <person name="Plunkett M.H."/>
            <person name="Hondzo H."/>
            <person name="Barney B.M."/>
        </authorList>
    </citation>
    <scope>NUCLEOTIDE SEQUENCE [LARGE SCALE GENOMIC DNA]</scope>
    <source>
        <strain evidence="3 4">SAG 241.80</strain>
    </source>
</reference>
<keyword evidence="1" id="KW-0472">Membrane</keyword>
<sequence length="420" mass="46178">MKAALEISNPTDAAKTTSPVQLAAVAVTLTALVCGFVGASLCQPSMQGRIVFGGGAQQATPETCAHLLQRKVLCSPPDNQDYPLAQPGATSNILDLPAFAQRLWDKYQARLQGPTATGSTIVYKCVAGTMCGGWGDRLRGMTTLFYYALLTDSQFDIVAMRPLDLAAAYPRITQRRPAQAYSEKGARGEVWMTSGMNRHMQFLATADLRAKVGHGQVHVVRSNGYHWHLTRRNPHLAELVAFYQLDIVTIFDMFRVVMELYFSQLSPQLRGLIRNGGSWNDPIRHPTKSARTFADQALLACKEAAPTPCWVYVTSDSQPAQDVFLQHIRTQQPKVHVTGAGGTPMHVDKSAFDVNDTASQLKPHVDWELLRRMDHLVTSRSGFGETAAWASVIPTERLSQENDTFHAYDSVIGMPAGVHL</sequence>
<reference evidence="3" key="2">
    <citation type="submission" date="2018-02" db="EMBL/GenBank/DDBJ databases">
        <authorList>
            <person name="Cohen D.B."/>
            <person name="Kent A.D."/>
        </authorList>
    </citation>
    <scope>NUCLEOTIDE SEQUENCE</scope>
    <source>
        <strain evidence="3">SAG 241.80</strain>
    </source>
</reference>
<keyword evidence="4" id="KW-1185">Reference proteome</keyword>
<gene>
    <name evidence="3" type="ORF">C2E20_8127</name>
</gene>
<dbReference type="AlphaFoldDB" id="A0A2P6V2L1"/>
<evidence type="ECO:0000313" key="3">
    <source>
        <dbReference type="EMBL" id="PSC68294.1"/>
    </source>
</evidence>